<protein>
    <submittedName>
        <fullName evidence="1">Uncharacterized protein</fullName>
    </submittedName>
</protein>
<comment type="caution">
    <text evidence="1">The sequence shown here is derived from an EMBL/GenBank/DDBJ whole genome shotgun (WGS) entry which is preliminary data.</text>
</comment>
<dbReference type="Proteomes" id="UP000054172">
    <property type="component" value="Unassembled WGS sequence"/>
</dbReference>
<organism evidence="1 3">
    <name type="scientific">Candidatus [Bacteroides] periocalifornicus</name>
    <dbReference type="NCBI Taxonomy" id="1702214"/>
    <lineage>
        <taxon>Bacteria</taxon>
        <taxon>Pseudomonadati</taxon>
        <taxon>Bacteroidota</taxon>
    </lineage>
</organism>
<dbReference type="AlphaFoldDB" id="A0A0Q4B6R1"/>
<proteinExistence type="predicted"/>
<evidence type="ECO:0000313" key="2">
    <source>
        <dbReference type="EMBL" id="KQM08730.1"/>
    </source>
</evidence>
<dbReference type="EMBL" id="LIIK01000024">
    <property type="protein sequence ID" value="KQM08713.1"/>
    <property type="molecule type" value="Genomic_DNA"/>
</dbReference>
<dbReference type="EMBL" id="LIIK01000024">
    <property type="protein sequence ID" value="KQM08730.1"/>
    <property type="molecule type" value="Genomic_DNA"/>
</dbReference>
<dbReference type="STRING" id="1702214.AL399_05705"/>
<accession>A0A0Q4B6R1</accession>
<keyword evidence="3" id="KW-1185">Reference proteome</keyword>
<dbReference type="PATRIC" id="fig|1702214.3.peg.367"/>
<sequence length="223" mass="24498">MQRITFWLGCIATGLLWIPCAHGQRPLKLAGDTVRLTPNTTKIAKGDKSAIATLGTPIEGKYYLIAQFDDIPTPITQNKLKENGVQLTDYLGDYAYFAIFPAAGLEKAVKDVGLIALAPCKAEWKLNDNLRDGNIPDYARSQGGIGCVAYYYEGLSELWVERRLAQLGITNAHIVSIFTSIELTLSQEQALQLAEEPWIKSIGLKSPPAELFGLDHCSSLRCL</sequence>
<evidence type="ECO:0000313" key="1">
    <source>
        <dbReference type="EMBL" id="KQM08713.1"/>
    </source>
</evidence>
<evidence type="ECO:0000313" key="3">
    <source>
        <dbReference type="Proteomes" id="UP000054172"/>
    </source>
</evidence>
<gene>
    <name evidence="1" type="ORF">AL399_05705</name>
    <name evidence="2" type="ORF">AL399_05810</name>
</gene>
<name>A0A0Q4B6R1_9BACT</name>
<reference evidence="1 3" key="1">
    <citation type="submission" date="2015-08" db="EMBL/GenBank/DDBJ databases">
        <title>Candidatus Bacteriodes Periocalifornicus.</title>
        <authorList>
            <person name="McLean J.S."/>
            <person name="Kelley S."/>
        </authorList>
    </citation>
    <scope>NUCLEOTIDE SEQUENCE [LARGE SCALE GENOMIC DNA]</scope>
    <source>
        <strain evidence="1">12B</strain>
    </source>
</reference>